<comment type="caution">
    <text evidence="2">The sequence shown here is derived from an EMBL/GenBank/DDBJ whole genome shotgun (WGS) entry which is preliminary data.</text>
</comment>
<gene>
    <name evidence="2" type="ORF">COT42_07340</name>
</gene>
<dbReference type="AlphaFoldDB" id="A0A2H0XUR7"/>
<evidence type="ECO:0000259" key="1">
    <source>
        <dbReference type="Pfam" id="PF00561"/>
    </source>
</evidence>
<dbReference type="InterPro" id="IPR029058">
    <property type="entry name" value="AB_hydrolase_fold"/>
</dbReference>
<dbReference type="Gene3D" id="3.40.50.1820">
    <property type="entry name" value="alpha/beta hydrolase"/>
    <property type="match status" value="1"/>
</dbReference>
<evidence type="ECO:0000313" key="2">
    <source>
        <dbReference type="EMBL" id="PIS28677.1"/>
    </source>
</evidence>
<evidence type="ECO:0000313" key="3">
    <source>
        <dbReference type="Proteomes" id="UP000231343"/>
    </source>
</evidence>
<dbReference type="Pfam" id="PF00561">
    <property type="entry name" value="Abhydrolase_1"/>
    <property type="match status" value="1"/>
</dbReference>
<dbReference type="Proteomes" id="UP000231343">
    <property type="component" value="Unassembled WGS sequence"/>
</dbReference>
<proteinExistence type="predicted"/>
<protein>
    <recommendedName>
        <fullName evidence="1">AB hydrolase-1 domain-containing protein</fullName>
    </recommendedName>
</protein>
<accession>A0A2H0XUR7</accession>
<reference evidence="2 3" key="1">
    <citation type="submission" date="2017-09" db="EMBL/GenBank/DDBJ databases">
        <title>Depth-based differentiation of microbial function through sediment-hosted aquifers and enrichment of novel symbionts in the deep terrestrial subsurface.</title>
        <authorList>
            <person name="Probst A.J."/>
            <person name="Ladd B."/>
            <person name="Jarett J.K."/>
            <person name="Geller-Mcgrath D.E."/>
            <person name="Sieber C.M."/>
            <person name="Emerson J.B."/>
            <person name="Anantharaman K."/>
            <person name="Thomas B.C."/>
            <person name="Malmstrom R."/>
            <person name="Stieglmeier M."/>
            <person name="Klingl A."/>
            <person name="Woyke T."/>
            <person name="Ryan C.M."/>
            <person name="Banfield J.F."/>
        </authorList>
    </citation>
    <scope>NUCLEOTIDE SEQUENCE [LARGE SCALE GENOMIC DNA]</scope>
    <source>
        <strain evidence="2">CG08_land_8_20_14_0_20_45_16</strain>
    </source>
</reference>
<dbReference type="InterPro" id="IPR000073">
    <property type="entry name" value="AB_hydrolase_1"/>
</dbReference>
<dbReference type="EMBL" id="PEYM01000122">
    <property type="protein sequence ID" value="PIS28677.1"/>
    <property type="molecule type" value="Genomic_DNA"/>
</dbReference>
<dbReference type="SUPFAM" id="SSF53474">
    <property type="entry name" value="alpha/beta-Hydrolases"/>
    <property type="match status" value="1"/>
</dbReference>
<feature type="domain" description="AB hydrolase-1" evidence="1">
    <location>
        <begin position="52"/>
        <end position="365"/>
    </location>
</feature>
<sequence>MISIRRHNSSHLIDAKRDGLIRAKNLLIQTRNGEVLAKKLTSNVSGMVNRGVVVLLPGIATDGNLFRINTQTGELYVVDNYESFANFLTSLGFTVYIYHPSYSDRVSNRYVARHCKESRYYGQVRDVDSTLSFDRLVFGELIEFLAAVRRDAEIKNLFLVGFSQGGLAAAAYEAATRDLEVGKIAILGSPFCLKENPYLSLYFMPFINSVNTLSMAFSLEEHALAGLVTEKLGPTSTFFRLLPAQFFDYNPLADLLYWPPNMKPEVTKTMTTRVLEPIPAAETQQFLYFINEGRFTSMPKNGLIKYDYLALMENLGSAVKTRWLFVSGEHDRLATEDTVLAGKAAIERGGGSAEHLSVPTGHNDMVNGMENVKELVGAWLLAA</sequence>
<name>A0A2H0XUR7_UNCSA</name>
<organism evidence="2 3">
    <name type="scientific">Candidatus Saganbacteria bacterium CG08_land_8_20_14_0_20_45_16</name>
    <dbReference type="NCBI Taxonomy" id="2014293"/>
    <lineage>
        <taxon>Bacteria</taxon>
        <taxon>Bacillati</taxon>
        <taxon>Saganbacteria</taxon>
    </lineage>
</organism>